<sequence>MDGKEAQSLKICVVTGIPPLNLLVFRFVQVLEPIVDELVLITGNYPEKDVFSSKIKLINIIKAQSRKQSLLVEIPKFALRQLRMAYHLAKNMSQARIVIFFLEGGTLLLPMLVARLAHKKTIIVVTYSASQIARQVNQGSKAQLLLPVVMSLIERLNYQLAQKLVVYSPNIVSCLGLEKYRNKILLTHEYFLDFDKFNVQKQLNDRDNLVGYIGRISEEKGVMNFVKAIPEILKERNEVKFLVGGHGRLIDEIEKYLSQQNLNDKVKLMGWIPHDELSNYLNELKLLVIPSYTETGPYIAFEAGACGTPILGTPVGLMSDVIKDGQTGFIMKDNSPECIARNIIRALEHPNLEEIAQNARGLMESDFTYEKAVERYRKILENI</sequence>
<name>A0A9E2BMU3_PSYF1</name>
<dbReference type="EMBL" id="QLTW01000202">
    <property type="protein sequence ID" value="MBT9145869.1"/>
    <property type="molecule type" value="Genomic_DNA"/>
</dbReference>
<dbReference type="AlphaFoldDB" id="A0A9E2BMU3"/>
<feature type="domain" description="Glycosyl transferase family 1" evidence="1">
    <location>
        <begin position="195"/>
        <end position="359"/>
    </location>
</feature>
<dbReference type="PANTHER" id="PTHR12526">
    <property type="entry name" value="GLYCOSYLTRANSFERASE"/>
    <property type="match status" value="1"/>
</dbReference>
<dbReference type="Proteomes" id="UP000811545">
    <property type="component" value="Unassembled WGS sequence"/>
</dbReference>
<dbReference type="CDD" id="cd03801">
    <property type="entry name" value="GT4_PimA-like"/>
    <property type="match status" value="1"/>
</dbReference>
<dbReference type="GO" id="GO:0016757">
    <property type="term" value="F:glycosyltransferase activity"/>
    <property type="evidence" value="ECO:0007669"/>
    <property type="project" value="UniProtKB-KW"/>
</dbReference>
<protein>
    <submittedName>
        <fullName evidence="2">Alpha-D-kanosaminyltransferase</fullName>
        <ecNumber evidence="2">2.4.1.301</ecNumber>
    </submittedName>
</protein>
<dbReference type="Pfam" id="PF00534">
    <property type="entry name" value="Glycos_transf_1"/>
    <property type="match status" value="1"/>
</dbReference>
<proteinExistence type="predicted"/>
<dbReference type="SUPFAM" id="SSF53756">
    <property type="entry name" value="UDP-Glycosyltransferase/glycogen phosphorylase"/>
    <property type="match status" value="1"/>
</dbReference>
<evidence type="ECO:0000313" key="3">
    <source>
        <dbReference type="Proteomes" id="UP000811545"/>
    </source>
</evidence>
<dbReference type="Gene3D" id="3.40.50.2000">
    <property type="entry name" value="Glycogen Phosphorylase B"/>
    <property type="match status" value="2"/>
</dbReference>
<evidence type="ECO:0000313" key="2">
    <source>
        <dbReference type="EMBL" id="MBT9145869.1"/>
    </source>
</evidence>
<dbReference type="EC" id="2.4.1.301" evidence="2"/>
<keyword evidence="2" id="KW-0808">Transferase</keyword>
<dbReference type="InterPro" id="IPR001296">
    <property type="entry name" value="Glyco_trans_1"/>
</dbReference>
<keyword evidence="2" id="KW-0328">Glycosyltransferase</keyword>
<reference evidence="2 3" key="1">
    <citation type="journal article" date="2021" name="bioRxiv">
        <title>Unique metabolic strategies in Hadean analogues reveal hints for primordial physiology.</title>
        <authorList>
            <person name="Nobu M.K."/>
            <person name="Nakai R."/>
            <person name="Tamazawa S."/>
            <person name="Mori H."/>
            <person name="Toyoda A."/>
            <person name="Ijiri A."/>
            <person name="Suzuki S."/>
            <person name="Kurokawa K."/>
            <person name="Kamagata Y."/>
            <person name="Tamaki H."/>
        </authorList>
    </citation>
    <scope>NUCLEOTIDE SEQUENCE [LARGE SCALE GENOMIC DNA]</scope>
    <source>
        <strain evidence="2">BS525</strain>
    </source>
</reference>
<organism evidence="2 3">
    <name type="scientific">Psychracetigena formicireducens</name>
    <dbReference type="NCBI Taxonomy" id="2986056"/>
    <lineage>
        <taxon>Bacteria</taxon>
        <taxon>Bacillati</taxon>
        <taxon>Candidatus Lithacetigenota</taxon>
        <taxon>Candidatus Psychracetigena</taxon>
    </lineage>
</organism>
<comment type="caution">
    <text evidence="2">The sequence shown here is derived from an EMBL/GenBank/DDBJ whole genome shotgun (WGS) entry which is preliminary data.</text>
</comment>
<accession>A0A9E2BMU3</accession>
<evidence type="ECO:0000259" key="1">
    <source>
        <dbReference type="Pfam" id="PF00534"/>
    </source>
</evidence>
<gene>
    <name evidence="2" type="primary">kanE_2</name>
    <name evidence="2" type="ORF">DDT42_01746</name>
</gene>